<dbReference type="EMBL" id="JAYWIO010000003">
    <property type="protein sequence ID" value="KAK7273544.1"/>
    <property type="molecule type" value="Genomic_DNA"/>
</dbReference>
<evidence type="ECO:0000256" key="1">
    <source>
        <dbReference type="ARBA" id="ARBA00022723"/>
    </source>
</evidence>
<keyword evidence="7" id="KW-1185">Reference proteome</keyword>
<evidence type="ECO:0000313" key="7">
    <source>
        <dbReference type="Proteomes" id="UP001372338"/>
    </source>
</evidence>
<keyword evidence="1" id="KW-0479">Metal-binding</keyword>
<keyword evidence="3" id="KW-0862">Zinc</keyword>
<dbReference type="InterPro" id="IPR002893">
    <property type="entry name" value="Znf_MYND"/>
</dbReference>
<evidence type="ECO:0000256" key="4">
    <source>
        <dbReference type="PROSITE-ProRule" id="PRU00134"/>
    </source>
</evidence>
<dbReference type="GO" id="GO:0008270">
    <property type="term" value="F:zinc ion binding"/>
    <property type="evidence" value="ECO:0007669"/>
    <property type="project" value="UniProtKB-KW"/>
</dbReference>
<reference evidence="6 7" key="1">
    <citation type="submission" date="2024-01" db="EMBL/GenBank/DDBJ databases">
        <title>The genomes of 5 underutilized Papilionoideae crops provide insights into root nodulation and disease resistanc.</title>
        <authorList>
            <person name="Yuan L."/>
        </authorList>
    </citation>
    <scope>NUCLEOTIDE SEQUENCE [LARGE SCALE GENOMIC DNA]</scope>
    <source>
        <strain evidence="6">ZHUSHIDOU_FW_LH</strain>
        <tissue evidence="6">Leaf</tissue>
    </source>
</reference>
<dbReference type="PANTHER" id="PTHR12298:SF4">
    <property type="entry name" value="PROGRAMMED CELL DEATH PROTEIN 2"/>
    <property type="match status" value="1"/>
</dbReference>
<dbReference type="InterPro" id="IPR007320">
    <property type="entry name" value="PDCD2_C"/>
</dbReference>
<feature type="domain" description="MYND-type" evidence="5">
    <location>
        <begin position="78"/>
        <end position="116"/>
    </location>
</feature>
<dbReference type="PROSITE" id="PS01360">
    <property type="entry name" value="ZF_MYND_1"/>
    <property type="match status" value="1"/>
</dbReference>
<dbReference type="PANTHER" id="PTHR12298">
    <property type="entry name" value="PCDC2 PROGRAMMED CELL DEATH PROTEIN 2 -RELATED"/>
    <property type="match status" value="1"/>
</dbReference>
<evidence type="ECO:0000256" key="3">
    <source>
        <dbReference type="ARBA" id="ARBA00022833"/>
    </source>
</evidence>
<evidence type="ECO:0000259" key="5">
    <source>
        <dbReference type="PROSITE" id="PS50865"/>
    </source>
</evidence>
<dbReference type="PROSITE" id="PS50865">
    <property type="entry name" value="ZF_MYND_2"/>
    <property type="match status" value="1"/>
</dbReference>
<organism evidence="6 7">
    <name type="scientific">Crotalaria pallida</name>
    <name type="common">Smooth rattlebox</name>
    <name type="synonym">Crotalaria striata</name>
    <dbReference type="NCBI Taxonomy" id="3830"/>
    <lineage>
        <taxon>Eukaryota</taxon>
        <taxon>Viridiplantae</taxon>
        <taxon>Streptophyta</taxon>
        <taxon>Embryophyta</taxon>
        <taxon>Tracheophyta</taxon>
        <taxon>Spermatophyta</taxon>
        <taxon>Magnoliopsida</taxon>
        <taxon>eudicotyledons</taxon>
        <taxon>Gunneridae</taxon>
        <taxon>Pentapetalae</taxon>
        <taxon>rosids</taxon>
        <taxon>fabids</taxon>
        <taxon>Fabales</taxon>
        <taxon>Fabaceae</taxon>
        <taxon>Papilionoideae</taxon>
        <taxon>50 kb inversion clade</taxon>
        <taxon>genistoids sensu lato</taxon>
        <taxon>core genistoids</taxon>
        <taxon>Crotalarieae</taxon>
        <taxon>Crotalaria</taxon>
    </lineage>
</organism>
<accession>A0AAN9FDP1</accession>
<gene>
    <name evidence="6" type="ORF">RIF29_14600</name>
</gene>
<dbReference type="Pfam" id="PF01753">
    <property type="entry name" value="zf-MYND"/>
    <property type="match status" value="1"/>
</dbReference>
<dbReference type="GO" id="GO:0005737">
    <property type="term" value="C:cytoplasm"/>
    <property type="evidence" value="ECO:0007669"/>
    <property type="project" value="InterPro"/>
</dbReference>
<proteinExistence type="predicted"/>
<protein>
    <recommendedName>
        <fullName evidence="5">MYND-type domain-containing protein</fullName>
    </recommendedName>
</protein>
<evidence type="ECO:0000313" key="6">
    <source>
        <dbReference type="EMBL" id="KAK7273544.1"/>
    </source>
</evidence>
<name>A0AAN9FDP1_CROPI</name>
<dbReference type="Gene3D" id="6.10.140.2220">
    <property type="match status" value="1"/>
</dbReference>
<comment type="caution">
    <text evidence="6">The sequence shown here is derived from an EMBL/GenBank/DDBJ whole genome shotgun (WGS) entry which is preliminary data.</text>
</comment>
<dbReference type="SUPFAM" id="SSF144232">
    <property type="entry name" value="HIT/MYND zinc finger-like"/>
    <property type="match status" value="1"/>
</dbReference>
<dbReference type="Pfam" id="PF04194">
    <property type="entry name" value="PDCD2_C"/>
    <property type="match status" value="1"/>
</dbReference>
<evidence type="ECO:0000256" key="2">
    <source>
        <dbReference type="ARBA" id="ARBA00022771"/>
    </source>
</evidence>
<keyword evidence="2 4" id="KW-0863">Zinc-finger</keyword>
<sequence length="335" mass="37197">MQAIGPRHGNGTTCRCPVLGLRGCVEVSSPSGGNIFWSVLIRLRHHPSPLELAFGLWLSLDCIVLISFLLSITSVALCDWCGAWKGNKLCSNCGQVRYCSKKHQVMSWRSGHKTTCQQPKVYSSVCGPNINETTSMESHKVGSNTLWPELEIIKDESEYSRDMSEDNNTLPISSDSLNLRSSIVDTMNSLSDSFQVNDDKRSWDHFWERIVEAPKQVLRYYRDINAQPVWPVSRGRPSSAVIPNCNYCGGPMCCEFQILPQLLYFFEVDNESDSLDWATIVVLVKSMASTSSMPLISMERSLGSTSTSVSLSAMTSSGRSGELECSVIINLSIKE</sequence>
<dbReference type="AlphaFoldDB" id="A0AAN9FDP1"/>
<dbReference type="Proteomes" id="UP001372338">
    <property type="component" value="Unassembled WGS sequence"/>
</dbReference>